<evidence type="ECO:0000256" key="1">
    <source>
        <dbReference type="SAM" id="SignalP"/>
    </source>
</evidence>
<proteinExistence type="predicted"/>
<dbReference type="Proteomes" id="UP000274131">
    <property type="component" value="Unassembled WGS sequence"/>
</dbReference>
<organism evidence="4">
    <name type="scientific">Enterobius vermicularis</name>
    <name type="common">Human pinworm</name>
    <dbReference type="NCBI Taxonomy" id="51028"/>
    <lineage>
        <taxon>Eukaryota</taxon>
        <taxon>Metazoa</taxon>
        <taxon>Ecdysozoa</taxon>
        <taxon>Nematoda</taxon>
        <taxon>Chromadorea</taxon>
        <taxon>Rhabditida</taxon>
        <taxon>Spirurina</taxon>
        <taxon>Oxyuridomorpha</taxon>
        <taxon>Oxyuroidea</taxon>
        <taxon>Oxyuridae</taxon>
        <taxon>Enterobius</taxon>
    </lineage>
</organism>
<dbReference type="SUPFAM" id="SSF49899">
    <property type="entry name" value="Concanavalin A-like lectins/glucanases"/>
    <property type="match status" value="1"/>
</dbReference>
<dbReference type="InterPro" id="IPR013320">
    <property type="entry name" value="ConA-like_dom_sf"/>
</dbReference>
<evidence type="ECO:0000313" key="3">
    <source>
        <dbReference type="Proteomes" id="UP000274131"/>
    </source>
</evidence>
<evidence type="ECO:0000313" key="4">
    <source>
        <dbReference type="WBParaSite" id="EVEC_0000343301-mRNA-1"/>
    </source>
</evidence>
<dbReference type="OrthoDB" id="5837419at2759"/>
<feature type="chain" id="PRO_5043122579" evidence="1">
    <location>
        <begin position="17"/>
        <end position="732"/>
    </location>
</feature>
<reference evidence="2 3" key="2">
    <citation type="submission" date="2018-10" db="EMBL/GenBank/DDBJ databases">
        <authorList>
            <consortium name="Pathogen Informatics"/>
        </authorList>
    </citation>
    <scope>NUCLEOTIDE SEQUENCE [LARGE SCALE GENOMIC DNA]</scope>
</reference>
<sequence>MRLYILIVFLPAFVLGCLPGYEKELRYLYHYLGIQPHNQGQIPSNDAAFNHYIDSSSRLNCQFTEPCYWRNARTDGLLDTSDFYLFTKFNDKTFPLQVQHGILNPAPGSLFALAGNTTSQAQRAVLISAPIACQRTEGHLSFDYWLYNGAKIEVVLLKPNIKLRKLQLLLRPLMECHAFTPQGQTCLVVLPPMTEPFRIGIRAFNLKDPSVGSFAMISNINYIGDICIESARWSEFGGRPVPPPLKRNKPEHAYEYSCGDFDITCRWSNSLSSPSEWRIGRNLLKWKEYFTLDATPYKTFFYQFVDEMVEKPYSQLRSELIPCTSSASSLSLRFWLQTGTQVQVCTETASNVVISCVYLNENDMPGPIHIDVDSPSEEPFRFVIEMIKFDESLGGLAVIDDIRFEGLLCHETTVAPPTTINIRTAAALFELRRPKEKLHVNPEPPILDCDFEENYCSQWQSDENWGYGTTPSEGFKLPKFIEGNVVVATLSGTNKAVLRSLPFPCANGKISVHYFRSEKANLKICVENECIPAKNSSGLLSIALLSNKTLSVQIRASSTEPAIAVIRRIKTEGQFCPLFSIPQVACQTLRCTFTDTLCNYSSISVEDTDTNFTVSENSGVSAVIGEKTNRAVLRSPVFETDEPLEIEIDALLTTFGSQLYICNEMINNLDSCTLLLGPKITAPKFEKIRYRLESEIRQFHIVAFHDKSLQFGPTTTTILGIDVYNGSGKSLC</sequence>
<keyword evidence="1" id="KW-0732">Signal</keyword>
<dbReference type="PROSITE" id="PS51257">
    <property type="entry name" value="PROKAR_LIPOPROTEIN"/>
    <property type="match status" value="1"/>
</dbReference>
<dbReference type="AlphaFoldDB" id="A0A0N4V0I9"/>
<evidence type="ECO:0000313" key="2">
    <source>
        <dbReference type="EMBL" id="VDD87998.1"/>
    </source>
</evidence>
<protein>
    <submittedName>
        <fullName evidence="4">MAM domain-containing protein</fullName>
    </submittedName>
</protein>
<dbReference type="WBParaSite" id="EVEC_0000343301-mRNA-1">
    <property type="protein sequence ID" value="EVEC_0000343301-mRNA-1"/>
    <property type="gene ID" value="EVEC_0000343301"/>
</dbReference>
<reference evidence="4" key="1">
    <citation type="submission" date="2017-02" db="UniProtKB">
        <authorList>
            <consortium name="WormBaseParasite"/>
        </authorList>
    </citation>
    <scope>IDENTIFICATION</scope>
</reference>
<dbReference type="EMBL" id="UXUI01007518">
    <property type="protein sequence ID" value="VDD87998.1"/>
    <property type="molecule type" value="Genomic_DNA"/>
</dbReference>
<accession>A0A0N4V0I9</accession>
<name>A0A0N4V0I9_ENTVE</name>
<dbReference type="Gene3D" id="2.60.120.200">
    <property type="match status" value="1"/>
</dbReference>
<keyword evidence="3" id="KW-1185">Reference proteome</keyword>
<gene>
    <name evidence="2" type="ORF">EVEC_LOCUS3141</name>
</gene>
<feature type="signal peptide" evidence="1">
    <location>
        <begin position="1"/>
        <end position="16"/>
    </location>
</feature>